<sequence>MTLAKGWNAHTVSLKGTTRGDKRQQCRGPGVPPQEREVGARCGRALARGVERDVAASLVDVKAVGNEGNTALHGADVERNKAMTTREVGEVDMKRQGTMESGRSGGGGKEQTRQWWPSGDDTFLQAL</sequence>
<dbReference type="AlphaFoldDB" id="A0AAD7IGK8"/>
<name>A0AAD7IGK8_9AGAR</name>
<protein>
    <submittedName>
        <fullName evidence="2">Uncharacterized protein</fullName>
    </submittedName>
</protein>
<gene>
    <name evidence="2" type="ORF">DFH07DRAFT_778139</name>
</gene>
<evidence type="ECO:0000313" key="3">
    <source>
        <dbReference type="Proteomes" id="UP001215280"/>
    </source>
</evidence>
<comment type="caution">
    <text evidence="2">The sequence shown here is derived from an EMBL/GenBank/DDBJ whole genome shotgun (WGS) entry which is preliminary data.</text>
</comment>
<dbReference type="Proteomes" id="UP001215280">
    <property type="component" value="Unassembled WGS sequence"/>
</dbReference>
<dbReference type="EMBL" id="JARJLG010000123">
    <property type="protein sequence ID" value="KAJ7741464.1"/>
    <property type="molecule type" value="Genomic_DNA"/>
</dbReference>
<organism evidence="2 3">
    <name type="scientific">Mycena maculata</name>
    <dbReference type="NCBI Taxonomy" id="230809"/>
    <lineage>
        <taxon>Eukaryota</taxon>
        <taxon>Fungi</taxon>
        <taxon>Dikarya</taxon>
        <taxon>Basidiomycota</taxon>
        <taxon>Agaricomycotina</taxon>
        <taxon>Agaricomycetes</taxon>
        <taxon>Agaricomycetidae</taxon>
        <taxon>Agaricales</taxon>
        <taxon>Marasmiineae</taxon>
        <taxon>Mycenaceae</taxon>
        <taxon>Mycena</taxon>
    </lineage>
</organism>
<keyword evidence="3" id="KW-1185">Reference proteome</keyword>
<evidence type="ECO:0000313" key="2">
    <source>
        <dbReference type="EMBL" id="KAJ7741464.1"/>
    </source>
</evidence>
<feature type="region of interest" description="Disordered" evidence="1">
    <location>
        <begin position="1"/>
        <end position="39"/>
    </location>
</feature>
<feature type="compositionally biased region" description="Basic and acidic residues" evidence="1">
    <location>
        <begin position="87"/>
        <end position="97"/>
    </location>
</feature>
<accession>A0AAD7IGK8</accession>
<feature type="region of interest" description="Disordered" evidence="1">
    <location>
        <begin position="70"/>
        <end position="127"/>
    </location>
</feature>
<reference evidence="2" key="1">
    <citation type="submission" date="2023-03" db="EMBL/GenBank/DDBJ databases">
        <title>Massive genome expansion in bonnet fungi (Mycena s.s.) driven by repeated elements and novel gene families across ecological guilds.</title>
        <authorList>
            <consortium name="Lawrence Berkeley National Laboratory"/>
            <person name="Harder C.B."/>
            <person name="Miyauchi S."/>
            <person name="Viragh M."/>
            <person name="Kuo A."/>
            <person name="Thoen E."/>
            <person name="Andreopoulos B."/>
            <person name="Lu D."/>
            <person name="Skrede I."/>
            <person name="Drula E."/>
            <person name="Henrissat B."/>
            <person name="Morin E."/>
            <person name="Kohler A."/>
            <person name="Barry K."/>
            <person name="LaButti K."/>
            <person name="Morin E."/>
            <person name="Salamov A."/>
            <person name="Lipzen A."/>
            <person name="Mereny Z."/>
            <person name="Hegedus B."/>
            <person name="Baldrian P."/>
            <person name="Stursova M."/>
            <person name="Weitz H."/>
            <person name="Taylor A."/>
            <person name="Grigoriev I.V."/>
            <person name="Nagy L.G."/>
            <person name="Martin F."/>
            <person name="Kauserud H."/>
        </authorList>
    </citation>
    <scope>NUCLEOTIDE SEQUENCE</scope>
    <source>
        <strain evidence="2">CBHHK188m</strain>
    </source>
</reference>
<proteinExistence type="predicted"/>
<evidence type="ECO:0000256" key="1">
    <source>
        <dbReference type="SAM" id="MobiDB-lite"/>
    </source>
</evidence>